<dbReference type="EMBL" id="JADPUN010000437">
    <property type="protein sequence ID" value="MBF9135522.1"/>
    <property type="molecule type" value="Genomic_DNA"/>
</dbReference>
<protein>
    <recommendedName>
        <fullName evidence="3">YaaC-like Protein</fullName>
    </recommendedName>
</protein>
<dbReference type="RefSeq" id="WP_196206976.1">
    <property type="nucleotide sequence ID" value="NZ_JADPUN010000437.1"/>
</dbReference>
<proteinExistence type="predicted"/>
<comment type="caution">
    <text evidence="1">The sequence shown here is derived from an EMBL/GenBank/DDBJ whole genome shotgun (WGS) entry which is preliminary data.</text>
</comment>
<keyword evidence="2" id="KW-1185">Reference proteome</keyword>
<dbReference type="InterPro" id="IPR026988">
    <property type="entry name" value="YaaC-like"/>
</dbReference>
<accession>A0ABS0HBQ3</accession>
<evidence type="ECO:0000313" key="1">
    <source>
        <dbReference type="EMBL" id="MBF9135522.1"/>
    </source>
</evidence>
<gene>
    <name evidence="1" type="ORF">I0C86_42505</name>
</gene>
<evidence type="ECO:0008006" key="3">
    <source>
        <dbReference type="Google" id="ProtNLM"/>
    </source>
</evidence>
<dbReference type="Pfam" id="PF14175">
    <property type="entry name" value="YaaC"/>
    <property type="match status" value="1"/>
</dbReference>
<reference evidence="1 2" key="1">
    <citation type="submission" date="2020-11" db="EMBL/GenBank/DDBJ databases">
        <title>A novel isolate from a Black sea contaminated sediment with potential to produce alkanes: Plantactinospora alkalitolerans sp. nov.</title>
        <authorList>
            <person name="Carro L."/>
            <person name="Veyisoglu A."/>
            <person name="Guven K."/>
            <person name="Schumann P."/>
            <person name="Klenk H.-P."/>
            <person name="Sahin N."/>
        </authorList>
    </citation>
    <scope>NUCLEOTIDE SEQUENCE [LARGE SCALE GENOMIC DNA]</scope>
    <source>
        <strain evidence="1 2">S1510</strain>
    </source>
</reference>
<name>A0ABS0HBQ3_9ACTN</name>
<dbReference type="Proteomes" id="UP000638560">
    <property type="component" value="Unassembled WGS sequence"/>
</dbReference>
<evidence type="ECO:0000313" key="2">
    <source>
        <dbReference type="Proteomes" id="UP000638560"/>
    </source>
</evidence>
<organism evidence="1 2">
    <name type="scientific">Plantactinospora alkalitolerans</name>
    <dbReference type="NCBI Taxonomy" id="2789879"/>
    <lineage>
        <taxon>Bacteria</taxon>
        <taxon>Bacillati</taxon>
        <taxon>Actinomycetota</taxon>
        <taxon>Actinomycetes</taxon>
        <taxon>Micromonosporales</taxon>
        <taxon>Micromonosporaceae</taxon>
        <taxon>Plantactinospora</taxon>
    </lineage>
</organism>
<sequence>MAAKVDIDLVWAALRSTRAEPPAGIRGGRRKTYVAALEQAQQMFTAAANVGVATRPLLLFYALSQGGRAIAAAAKHVNNNDYPLVGHGIKVNPSTLVGPIAKAQVFGDNTTAGSFTRLSKFLNSPTWDSTAPVSLGELWNTLPEGSEFPLERSVGAVPLPVSVDEYRGLYQAQTASPVQLIVTGISTDIAPPPQHTGPAPALEAFLSQYPKLAGHTAIYVKGVYPHGQGGTVHLAYPSSQSGYGERTADALAHSTLYRLHDRYVFPAVGVNTDSLHPVMAWWAVLFALSMLARYQPETWADHIAVDSSKVAVPIEQLLTEALTAVSELLLQTIVDVSQ</sequence>